<keyword evidence="2" id="KW-1185">Reference proteome</keyword>
<dbReference type="Pfam" id="PF01816">
    <property type="entry name" value="LRV"/>
    <property type="match status" value="1"/>
</dbReference>
<gene>
    <name evidence="1" type="ordered locus">Lxx15530</name>
</gene>
<protein>
    <recommendedName>
        <fullName evidence="3">Leucine rich repeat variant</fullName>
    </recommendedName>
</protein>
<evidence type="ECO:0000313" key="1">
    <source>
        <dbReference type="EMBL" id="AAT89359.1"/>
    </source>
</evidence>
<dbReference type="InterPro" id="IPR004830">
    <property type="entry name" value="LRR_variant"/>
</dbReference>
<sequence length="168" mass="17989">MDRAYGGGMSCIRFNTPAQRQAMREHRPALLTAEEAVALHPAPAVTESKIQRLRLLATDTNPKIREAVASSHNTPEDLLAALADDPDEGVRGCVAKNEVTPCGILRHLADDSSETVRGWVAVNYFVPADVMATLSGDRSRTVRILVKWKSDLAAEAEAEAEATAGAGV</sequence>
<reference evidence="1 2" key="1">
    <citation type="journal article" date="2004" name="Mol. Plant Microbe Interact.">
        <title>The genome sequence of the Gram-positive sugarcane pathogen Leifsonia xyli subsp. xyli.</title>
        <authorList>
            <person name="Monteiro-Vitorello C.B."/>
            <person name="Camargo L.E.A."/>
            <person name="Van Sluys M.A."/>
            <person name="Kitajima J.P."/>
            <person name="Truffi D."/>
            <person name="do Amaral A.M."/>
            <person name="Harakava R."/>
            <person name="de Oliveira J.C.F."/>
            <person name="Wood D."/>
            <person name="de Oliveira M.C."/>
            <person name="Miyaki C.Y."/>
            <person name="Takita M.A."/>
            <person name="da Silva A.C.R."/>
            <person name="Furlan L.R."/>
            <person name="Carraro D.M."/>
            <person name="Camarotte G."/>
            <person name="Almeida N.F. Jr."/>
            <person name="Carrer H."/>
            <person name="Coutinho L.L."/>
            <person name="El-Dorry H.A."/>
            <person name="Ferro M.I.T."/>
            <person name="Gagliardi P.R."/>
            <person name="Giglioti E."/>
            <person name="Goldman M.H.S."/>
            <person name="Goldman G.H."/>
            <person name="Kimura E.T."/>
            <person name="Ferro E.S."/>
            <person name="Kuramae E.E."/>
            <person name="Lemos E.G.M."/>
            <person name="Lemos M.V.F."/>
            <person name="Mauro S.M.Z."/>
            <person name="Machado M.A."/>
            <person name="Marino C.L."/>
            <person name="Menck C.F."/>
            <person name="Nunes L.R."/>
            <person name="Oliveira R.C."/>
            <person name="Pereira G.G."/>
            <person name="Siqueira W."/>
            <person name="de Souza A.A."/>
            <person name="Tsai S.M."/>
            <person name="Zanca A.S."/>
            <person name="Simpson A.J.G."/>
            <person name="Brumbley S.M."/>
            <person name="Setubal J.C."/>
        </authorList>
    </citation>
    <scope>NUCLEOTIDE SEQUENCE [LARGE SCALE GENOMIC DNA]</scope>
    <source>
        <strain evidence="1 2">CTCB07</strain>
    </source>
</reference>
<dbReference type="InterPro" id="IPR016024">
    <property type="entry name" value="ARM-type_fold"/>
</dbReference>
<proteinExistence type="predicted"/>
<dbReference type="KEGG" id="lxx:Lxx15530"/>
<name>Q6AE37_LEIXX</name>
<dbReference type="Proteomes" id="UP000001306">
    <property type="component" value="Chromosome"/>
</dbReference>
<dbReference type="InterPro" id="IPR011989">
    <property type="entry name" value="ARM-like"/>
</dbReference>
<accession>Q6AE37</accession>
<dbReference type="Gene3D" id="1.25.10.10">
    <property type="entry name" value="Leucine-rich Repeat Variant"/>
    <property type="match status" value="1"/>
</dbReference>
<dbReference type="AlphaFoldDB" id="Q6AE37"/>
<organism evidence="1 2">
    <name type="scientific">Leifsonia xyli subsp. xyli (strain CTCB07)</name>
    <dbReference type="NCBI Taxonomy" id="281090"/>
    <lineage>
        <taxon>Bacteria</taxon>
        <taxon>Bacillati</taxon>
        <taxon>Actinomycetota</taxon>
        <taxon>Actinomycetes</taxon>
        <taxon>Micrococcales</taxon>
        <taxon>Microbacteriaceae</taxon>
        <taxon>Leifsonia</taxon>
    </lineage>
</organism>
<evidence type="ECO:0008006" key="3">
    <source>
        <dbReference type="Google" id="ProtNLM"/>
    </source>
</evidence>
<dbReference type="HOGENOM" id="CLU_140220_0_0_11"/>
<evidence type="ECO:0000313" key="2">
    <source>
        <dbReference type="Proteomes" id="UP000001306"/>
    </source>
</evidence>
<dbReference type="SUPFAM" id="SSF48371">
    <property type="entry name" value="ARM repeat"/>
    <property type="match status" value="1"/>
</dbReference>
<dbReference type="EMBL" id="AE016822">
    <property type="protein sequence ID" value="AAT89359.1"/>
    <property type="molecule type" value="Genomic_DNA"/>
</dbReference>
<dbReference type="eggNOG" id="COG1413">
    <property type="taxonomic scope" value="Bacteria"/>
</dbReference>